<feature type="domain" description="CDCP1 first CUB" evidence="4">
    <location>
        <begin position="238"/>
        <end position="309"/>
    </location>
</feature>
<sequence length="1245" mass="137941">MGFESHVCPHHQRVCDYTQQPQLHLSSLVCLPSCGVSKLQQETRPCAADCIQLTVRPDKGSSVTVSNGLPSDECTVCTVGGVNDTQTSCFSILALEPEKEVELLFNCPVEQSYIVTLNQLIECTKDTCNPSTVETQPSFLSEFPRTFIWTIKAPEKTVVGLDVLGEGLRETSQPCNNGYQYSVTTFEENSKAVARYCKVGSVTHLDLLDQAVVSLQVTPKTPVESVVFQASAGPLKGRTVVVTVDSATTLTISRFSQEPQCELCTGADSARTCSQTEKSLTDVQSLALEFSCLKPQEAYSVEVKKTIECTKSSCAPAAGELSPNLWKDFKRTLKWDISVPERTVLTLELPRDNLKQIAAQDKCQGGPQYSVSTTRSNGQIKTNRYCRGGPLSRLDLLGRTAVTVEVPAGEEMDRTIFTAKAAPRAGRMLSVTPDPETIIIISRDTVEPDCSVCVDKPPKQTCDPKIRILRESRNTSVEFTCPHPEEVFTVEINREIDCTATSCSGDIVQAESSLFPDFNRTFTWDLKVGSTRAFQLDFPEPGMQQIANDETCPDEHTYVLVTYLRTGPADIGTFCKGGSVTSIQVRYKGRVSLRVPRDRKMDPVNFKLSVGPETSMVAIVKVNLPRGVSNTTFISANYPNDFPDDQQMRWDFAVPGMHNYTVHFHSHTAPECLGKNVGVEYGKRDGKLIETGLTDKQPEHQQGDFEMVLKNCETNRTLQGLTLKYSVSVMRSGHPVLCTVDLSKHPKVSLQIEKVGSDAYCEMSVNAEVLKKVNVAAGSKAELSFLDCPNEDLQLTASEVIACHNVASCSETLLTVPPLDACLRMPLHSFTWHLNIPQDRTIDLVSPSGSLQQSVPGQECNATVSFHVEESEGFSVGDYCPDGNIQKLQVHANISVTATTRDFGKTKGPFLNVTFTKEIPETIIYQVNPHTSSPNLLTTPNWPRGMRPSSTVSWIVSLPSGYKAQVQFVNVSQPKCNDRHTAIKVKTLDSEEELLTRREDEKTDDKLLVPHSFYLNMSNCIPESGNFGAVTKIVLEPKTGLLAILLGIAGALLLLLIILAVVCFFVRKKKKERMNKEASIYLGTGNMFRPSKRQFSKSRSDNESHVYASIDETMMYGHLLGETSYADSMQDHFKGMQLDSYQTFTGPSELPVINEPEAEPEVDTFNTFLDRSQSFIPPRPRTPIDRQDSLGFQDRRMVDNELYTFKNTGEMNTIRLSGADMEPEPPTSEEYLKDFTLRDDDDDDK</sequence>
<dbReference type="PANTHER" id="PTHR14477:SF1">
    <property type="entry name" value="CUB DOMAIN-CONTAINING PROTEIN 1"/>
    <property type="match status" value="1"/>
</dbReference>
<dbReference type="OrthoDB" id="8960034at2759"/>
<feature type="domain" description="CDCP1 second and fifth CUB" evidence="5">
    <location>
        <begin position="317"/>
        <end position="421"/>
    </location>
</feature>
<dbReference type="CTD" id="560859"/>
<keyword evidence="2" id="KW-0472">Membrane</keyword>
<protein>
    <recommendedName>
        <fullName evidence="8">CUB domain containing protein 1</fullName>
    </recommendedName>
</protein>
<evidence type="ECO:0000313" key="6">
    <source>
        <dbReference type="Ensembl" id="ENSHCOP00000021157.1"/>
    </source>
</evidence>
<evidence type="ECO:0000259" key="3">
    <source>
        <dbReference type="Pfam" id="PF23665"/>
    </source>
</evidence>
<evidence type="ECO:0000259" key="5">
    <source>
        <dbReference type="Pfam" id="PF23668"/>
    </source>
</evidence>
<evidence type="ECO:0000256" key="2">
    <source>
        <dbReference type="SAM" id="Phobius"/>
    </source>
</evidence>
<evidence type="ECO:0008006" key="8">
    <source>
        <dbReference type="Google" id="ProtNLM"/>
    </source>
</evidence>
<dbReference type="Pfam" id="PF23668">
    <property type="entry name" value="CUB_CDCP1_2"/>
    <property type="match status" value="4"/>
</dbReference>
<reference evidence="6" key="2">
    <citation type="submission" date="2025-09" db="UniProtKB">
        <authorList>
            <consortium name="Ensembl"/>
        </authorList>
    </citation>
    <scope>IDENTIFICATION</scope>
</reference>
<name>A0A3Q2Z578_HIPCM</name>
<dbReference type="Ensembl" id="ENSHCOT00000004387.1">
    <property type="protein sequence ID" value="ENSHCOP00000021157.1"/>
    <property type="gene ID" value="ENSHCOG00000007738.1"/>
</dbReference>
<keyword evidence="2" id="KW-1133">Transmembrane helix</keyword>
<dbReference type="InterPro" id="IPR056268">
    <property type="entry name" value="CUB_CDCP1_1st"/>
</dbReference>
<dbReference type="GeneID" id="109516323"/>
<dbReference type="InterPro" id="IPR035914">
    <property type="entry name" value="Sperma_CUB_dom_sf"/>
</dbReference>
<dbReference type="AlphaFoldDB" id="A0A3Q2Z578"/>
<feature type="region of interest" description="Disordered" evidence="1">
    <location>
        <begin position="1216"/>
        <end position="1245"/>
    </location>
</feature>
<feature type="domain" description="CDCP1 second and fifth CUB" evidence="5">
    <location>
        <begin position="506"/>
        <end position="611"/>
    </location>
</feature>
<dbReference type="GeneTree" id="ENSGT00390000010209"/>
<proteinExistence type="predicted"/>
<evidence type="ECO:0000256" key="1">
    <source>
        <dbReference type="SAM" id="MobiDB-lite"/>
    </source>
</evidence>
<organism evidence="6 7">
    <name type="scientific">Hippocampus comes</name>
    <name type="common">Tiger tail seahorse</name>
    <dbReference type="NCBI Taxonomy" id="109280"/>
    <lineage>
        <taxon>Eukaryota</taxon>
        <taxon>Metazoa</taxon>
        <taxon>Chordata</taxon>
        <taxon>Craniata</taxon>
        <taxon>Vertebrata</taxon>
        <taxon>Euteleostomi</taxon>
        <taxon>Actinopterygii</taxon>
        <taxon>Neopterygii</taxon>
        <taxon>Teleostei</taxon>
        <taxon>Neoteleostei</taxon>
        <taxon>Acanthomorphata</taxon>
        <taxon>Syngnathiaria</taxon>
        <taxon>Syngnathiformes</taxon>
        <taxon>Syngnathoidei</taxon>
        <taxon>Syngnathidae</taxon>
        <taxon>Hippocampus</taxon>
    </lineage>
</organism>
<dbReference type="Proteomes" id="UP000264820">
    <property type="component" value="Unplaced"/>
</dbReference>
<feature type="domain" description="CDCP1 third and sixth CUB" evidence="3">
    <location>
        <begin position="620"/>
        <end position="721"/>
    </location>
</feature>
<reference evidence="6" key="1">
    <citation type="submission" date="2025-08" db="UniProtKB">
        <authorList>
            <consortium name="Ensembl"/>
        </authorList>
    </citation>
    <scope>IDENTIFICATION</scope>
</reference>
<dbReference type="InterPro" id="IPR038811">
    <property type="entry name" value="CDCP1"/>
</dbReference>
<keyword evidence="7" id="KW-1185">Reference proteome</keyword>
<dbReference type="PANTHER" id="PTHR14477">
    <property type="entry name" value="CUB DOMAIN-CONTAINING PROTEIN 1"/>
    <property type="match status" value="1"/>
</dbReference>
<dbReference type="Pfam" id="PF23665">
    <property type="entry name" value="CDCP1_CUB_6"/>
    <property type="match status" value="2"/>
</dbReference>
<dbReference type="InterPro" id="IPR056269">
    <property type="entry name" value="CUB_CDCP1_2nd_5th"/>
</dbReference>
<evidence type="ECO:0000313" key="7">
    <source>
        <dbReference type="Proteomes" id="UP000264820"/>
    </source>
</evidence>
<feature type="domain" description="CDCP1 third and sixth CUB" evidence="3">
    <location>
        <begin position="921"/>
        <end position="1033"/>
    </location>
</feature>
<dbReference type="Pfam" id="PF23667">
    <property type="entry name" value="CUB_CDCP1_1"/>
    <property type="match status" value="3"/>
</dbReference>
<keyword evidence="2" id="KW-0812">Transmembrane</keyword>
<feature type="transmembrane region" description="Helical" evidence="2">
    <location>
        <begin position="1041"/>
        <end position="1066"/>
    </location>
</feature>
<dbReference type="InterPro" id="IPR056266">
    <property type="entry name" value="CDCP1_CUB_3rd_6th"/>
</dbReference>
<dbReference type="SUPFAM" id="SSF49854">
    <property type="entry name" value="Spermadhesin, CUB domain"/>
    <property type="match status" value="1"/>
</dbReference>
<accession>A0A3Q2Z578</accession>
<feature type="domain" description="CDCP1 first CUB" evidence="4">
    <location>
        <begin position="52"/>
        <end position="123"/>
    </location>
</feature>
<feature type="domain" description="CDCP1 second and fifth CUB" evidence="5">
    <location>
        <begin position="130"/>
        <end position="233"/>
    </location>
</feature>
<dbReference type="RefSeq" id="XP_019726345.1">
    <property type="nucleotide sequence ID" value="XM_019870786.1"/>
</dbReference>
<evidence type="ECO:0000259" key="4">
    <source>
        <dbReference type="Pfam" id="PF23667"/>
    </source>
</evidence>
<feature type="domain" description="CDCP1 second and fifth CUB" evidence="5">
    <location>
        <begin position="823"/>
        <end position="908"/>
    </location>
</feature>
<feature type="domain" description="CDCP1 first CUB" evidence="4">
    <location>
        <begin position="427"/>
        <end position="498"/>
    </location>
</feature>